<dbReference type="RefSeq" id="WP_307247512.1">
    <property type="nucleotide sequence ID" value="NZ_JAUSUZ010000001.1"/>
</dbReference>
<feature type="transmembrane region" description="Helical" evidence="8">
    <location>
        <begin position="251"/>
        <end position="278"/>
    </location>
</feature>
<feature type="transmembrane region" description="Helical" evidence="8">
    <location>
        <begin position="108"/>
        <end position="129"/>
    </location>
</feature>
<evidence type="ECO:0000256" key="5">
    <source>
        <dbReference type="ARBA" id="ARBA00022692"/>
    </source>
</evidence>
<evidence type="ECO:0000313" key="9">
    <source>
        <dbReference type="EMBL" id="MDQ0371051.1"/>
    </source>
</evidence>
<dbReference type="Proteomes" id="UP001240236">
    <property type="component" value="Unassembled WGS sequence"/>
</dbReference>
<dbReference type="Pfam" id="PF01032">
    <property type="entry name" value="FecCD"/>
    <property type="match status" value="1"/>
</dbReference>
<proteinExistence type="inferred from homology"/>
<evidence type="ECO:0000256" key="8">
    <source>
        <dbReference type="SAM" id="Phobius"/>
    </source>
</evidence>
<keyword evidence="5 8" id="KW-0812">Transmembrane</keyword>
<evidence type="ECO:0000256" key="6">
    <source>
        <dbReference type="ARBA" id="ARBA00022989"/>
    </source>
</evidence>
<evidence type="ECO:0000256" key="2">
    <source>
        <dbReference type="ARBA" id="ARBA00007935"/>
    </source>
</evidence>
<evidence type="ECO:0000256" key="3">
    <source>
        <dbReference type="ARBA" id="ARBA00022448"/>
    </source>
</evidence>
<comment type="subcellular location">
    <subcellularLocation>
        <location evidence="1">Cell membrane</location>
        <topology evidence="1">Multi-pass membrane protein</topology>
    </subcellularLocation>
</comment>
<keyword evidence="7 8" id="KW-0472">Membrane</keyword>
<name>A0AAE3W7S3_9ACTN</name>
<gene>
    <name evidence="9" type="ORF">J2S42_007720</name>
</gene>
<comment type="similarity">
    <text evidence="2">Belongs to the binding-protein-dependent transport system permease family. FecCD subfamily.</text>
</comment>
<feature type="transmembrane region" description="Helical" evidence="8">
    <location>
        <begin position="78"/>
        <end position="96"/>
    </location>
</feature>
<feature type="transmembrane region" description="Helical" evidence="8">
    <location>
        <begin position="319"/>
        <end position="339"/>
    </location>
</feature>
<dbReference type="EMBL" id="JAUSUZ010000001">
    <property type="protein sequence ID" value="MDQ0371051.1"/>
    <property type="molecule type" value="Genomic_DNA"/>
</dbReference>
<keyword evidence="6 8" id="KW-1133">Transmembrane helix</keyword>
<sequence length="348" mass="35441">MTSTLHRTKIQITRVRRRGATRTVAVSLILAASAVVLFCLALSTGAFRIPVTGVLDTLTGQGTRRDTFVIMDVRLPRVLVALLAGAAFGLSGALFQTLVHNPLASPDVIGVTMGASAAAVTCTVVLGVVGAAVSASAFAGALATAALIYLLAWRRGVSGYRLVLVGIGVGAVLSSAVSYVMSRADVTSAQQALVWLTGSLNARSYEHVWPLLAGVAVLLPVALALARGLRVLGFGDETARGLGARVETLRLSVLVTGVALAAFATAAAGPVPFVAFVAGPIARRLVGERTLALVPAALVGAVVMVASDLVAQRLLGDRALPVGVVTGAVGAPFLLWQLASANREGRGG</sequence>
<keyword evidence="3" id="KW-0813">Transport</keyword>
<feature type="transmembrane region" description="Helical" evidence="8">
    <location>
        <begin position="208"/>
        <end position="230"/>
    </location>
</feature>
<feature type="transmembrane region" description="Helical" evidence="8">
    <location>
        <begin position="135"/>
        <end position="153"/>
    </location>
</feature>
<keyword evidence="10" id="KW-1185">Reference proteome</keyword>
<reference evidence="9 10" key="1">
    <citation type="submission" date="2023-07" db="EMBL/GenBank/DDBJ databases">
        <title>Sequencing the genomes of 1000 actinobacteria strains.</title>
        <authorList>
            <person name="Klenk H.-P."/>
        </authorList>
    </citation>
    <scope>NUCLEOTIDE SEQUENCE [LARGE SCALE GENOMIC DNA]</scope>
    <source>
        <strain evidence="9 10">DSM 44709</strain>
    </source>
</reference>
<evidence type="ECO:0000256" key="4">
    <source>
        <dbReference type="ARBA" id="ARBA00022475"/>
    </source>
</evidence>
<dbReference type="InterPro" id="IPR037294">
    <property type="entry name" value="ABC_BtuC-like"/>
</dbReference>
<dbReference type="PANTHER" id="PTHR30472">
    <property type="entry name" value="FERRIC ENTEROBACTIN TRANSPORT SYSTEM PERMEASE PROTEIN"/>
    <property type="match status" value="1"/>
</dbReference>
<comment type="caution">
    <text evidence="9">The sequence shown here is derived from an EMBL/GenBank/DDBJ whole genome shotgun (WGS) entry which is preliminary data.</text>
</comment>
<dbReference type="PANTHER" id="PTHR30472:SF24">
    <property type="entry name" value="FERRIC ENTEROBACTIN TRANSPORT SYSTEM PERMEASE PROTEIN FEPG"/>
    <property type="match status" value="1"/>
</dbReference>
<evidence type="ECO:0000256" key="7">
    <source>
        <dbReference type="ARBA" id="ARBA00023136"/>
    </source>
</evidence>
<dbReference type="CDD" id="cd06550">
    <property type="entry name" value="TM_ABC_iron-siderophores_like"/>
    <property type="match status" value="1"/>
</dbReference>
<dbReference type="AlphaFoldDB" id="A0AAE3W7S3"/>
<evidence type="ECO:0000313" key="10">
    <source>
        <dbReference type="Proteomes" id="UP001240236"/>
    </source>
</evidence>
<protein>
    <submittedName>
        <fullName evidence="9">Iron complex transport system permease protein</fullName>
    </submittedName>
</protein>
<dbReference type="GO" id="GO:0005886">
    <property type="term" value="C:plasma membrane"/>
    <property type="evidence" value="ECO:0007669"/>
    <property type="project" value="UniProtKB-SubCell"/>
</dbReference>
<keyword evidence="4" id="KW-1003">Cell membrane</keyword>
<evidence type="ECO:0000256" key="1">
    <source>
        <dbReference type="ARBA" id="ARBA00004651"/>
    </source>
</evidence>
<dbReference type="Gene3D" id="1.10.3470.10">
    <property type="entry name" value="ABC transporter involved in vitamin B12 uptake, BtuC"/>
    <property type="match status" value="1"/>
</dbReference>
<accession>A0AAE3W7S3</accession>
<organism evidence="9 10">
    <name type="scientific">Catenuloplanes indicus</name>
    <dbReference type="NCBI Taxonomy" id="137267"/>
    <lineage>
        <taxon>Bacteria</taxon>
        <taxon>Bacillati</taxon>
        <taxon>Actinomycetota</taxon>
        <taxon>Actinomycetes</taxon>
        <taxon>Micromonosporales</taxon>
        <taxon>Micromonosporaceae</taxon>
        <taxon>Catenuloplanes</taxon>
    </lineage>
</organism>
<dbReference type="SUPFAM" id="SSF81345">
    <property type="entry name" value="ABC transporter involved in vitamin B12 uptake, BtuC"/>
    <property type="match status" value="1"/>
</dbReference>
<dbReference type="GO" id="GO:0022857">
    <property type="term" value="F:transmembrane transporter activity"/>
    <property type="evidence" value="ECO:0007669"/>
    <property type="project" value="InterPro"/>
</dbReference>
<feature type="transmembrane region" description="Helical" evidence="8">
    <location>
        <begin position="290"/>
        <end position="307"/>
    </location>
</feature>
<feature type="transmembrane region" description="Helical" evidence="8">
    <location>
        <begin position="160"/>
        <end position="181"/>
    </location>
</feature>
<dbReference type="InterPro" id="IPR000522">
    <property type="entry name" value="ABC_transptr_permease_BtuC"/>
</dbReference>
<dbReference type="GO" id="GO:0033214">
    <property type="term" value="P:siderophore-iron import into cell"/>
    <property type="evidence" value="ECO:0007669"/>
    <property type="project" value="TreeGrafter"/>
</dbReference>